<comment type="subcellular location">
    <subcellularLocation>
        <location evidence="1">Cell membrane</location>
        <topology evidence="1">Multi-pass membrane protein</topology>
    </subcellularLocation>
</comment>
<organism evidence="9 10">
    <name type="scientific">Candidatus Allocopromorpha excrementipullorum</name>
    <dbReference type="NCBI Taxonomy" id="2840743"/>
    <lineage>
        <taxon>Bacteria</taxon>
        <taxon>Bacillati</taxon>
        <taxon>Bacillota</taxon>
        <taxon>Clostridia</taxon>
        <taxon>Eubacteriales</taxon>
        <taxon>Eubacteriaceae</taxon>
        <taxon>Eubacteriaceae incertae sedis</taxon>
        <taxon>Candidatus Allocopromorpha</taxon>
    </lineage>
</organism>
<keyword evidence="5 8" id="KW-1133">Transmembrane helix</keyword>
<protein>
    <submittedName>
        <fullName evidence="9">H(+)-transporting ATPase</fullName>
    </submittedName>
</protein>
<evidence type="ECO:0000256" key="1">
    <source>
        <dbReference type="ARBA" id="ARBA00004651"/>
    </source>
</evidence>
<feature type="transmembrane region" description="Helical" evidence="8">
    <location>
        <begin position="129"/>
        <end position="149"/>
    </location>
</feature>
<evidence type="ECO:0000256" key="7">
    <source>
        <dbReference type="ARBA" id="ARBA00023136"/>
    </source>
</evidence>
<evidence type="ECO:0000256" key="3">
    <source>
        <dbReference type="ARBA" id="ARBA00022475"/>
    </source>
</evidence>
<keyword evidence="7 8" id="KW-0472">Membrane</keyword>
<dbReference type="GO" id="GO:0030001">
    <property type="term" value="P:metal ion transport"/>
    <property type="evidence" value="ECO:0007669"/>
    <property type="project" value="UniProtKB-ARBA"/>
</dbReference>
<sequence>MFRFIKKQPTGRIIAMGFALAILLGSVLLILPCSVKEGVDLSYIDALYTSTSAVCVTGLIAVDAGDTFTSLGQFFLGLLIQIGGLGVTAVGAGVIVAIGKKVNFKGRNLIRDAMNVNSGKGMVKFVKSIFYTTIIFELLGAVFSFIVFVQDYPPLRAAGISMFHSVAAFNNSGFDILGNFQNLIPYQNNVLLNIVTCVLIFFGGIGFLVIREMLAKRCRWKRFSMHTKVVLSVSLALIVAGTLLIKLTEDVSWLGAFFHSVSARTAGFSTYSLGEFSDAGLLAIIVLMFIGASPGSTGGGIKTSTFFILLQGIKSSATNKMEEAFHYAVPANAFHKAAVITLIAIGVILTGTYVMVIMEPGVSTIDALFEMTSAFGTVGLSTGITPDLSVGAKLLSIMVMYIGRLGPLTIASLWYFIKGERTRYPEGNISIG</sequence>
<keyword evidence="6" id="KW-0406">Ion transport</keyword>
<evidence type="ECO:0000256" key="8">
    <source>
        <dbReference type="SAM" id="Phobius"/>
    </source>
</evidence>
<name>A0A9D1N6R4_9FIRM</name>
<dbReference type="PANTHER" id="PTHR32024:SF1">
    <property type="entry name" value="KTR SYSTEM POTASSIUM UPTAKE PROTEIN B"/>
    <property type="match status" value="1"/>
</dbReference>
<dbReference type="Pfam" id="PF02386">
    <property type="entry name" value="TrkH"/>
    <property type="match status" value="1"/>
</dbReference>
<reference evidence="9" key="1">
    <citation type="submission" date="2020-10" db="EMBL/GenBank/DDBJ databases">
        <authorList>
            <person name="Gilroy R."/>
        </authorList>
    </citation>
    <scope>NUCLEOTIDE SEQUENCE</scope>
    <source>
        <strain evidence="9">ChiSjej4B22-8349</strain>
    </source>
</reference>
<feature type="transmembrane region" description="Helical" evidence="8">
    <location>
        <begin position="229"/>
        <end position="248"/>
    </location>
</feature>
<keyword evidence="3" id="KW-1003">Cell membrane</keyword>
<evidence type="ECO:0000256" key="5">
    <source>
        <dbReference type="ARBA" id="ARBA00022989"/>
    </source>
</evidence>
<evidence type="ECO:0000313" key="10">
    <source>
        <dbReference type="Proteomes" id="UP000824130"/>
    </source>
</evidence>
<evidence type="ECO:0000256" key="2">
    <source>
        <dbReference type="ARBA" id="ARBA00022448"/>
    </source>
</evidence>
<proteinExistence type="predicted"/>
<feature type="transmembrane region" description="Helical" evidence="8">
    <location>
        <begin position="337"/>
        <end position="358"/>
    </location>
</feature>
<evidence type="ECO:0000313" key="9">
    <source>
        <dbReference type="EMBL" id="HIU95752.1"/>
    </source>
</evidence>
<feature type="transmembrane region" description="Helical" evidence="8">
    <location>
        <begin position="190"/>
        <end position="209"/>
    </location>
</feature>
<dbReference type="PANTHER" id="PTHR32024">
    <property type="entry name" value="TRK SYSTEM POTASSIUM UPTAKE PROTEIN TRKG-RELATED"/>
    <property type="match status" value="1"/>
</dbReference>
<dbReference type="InterPro" id="IPR003445">
    <property type="entry name" value="Cat_transpt"/>
</dbReference>
<feature type="transmembrane region" description="Helical" evidence="8">
    <location>
        <begin position="74"/>
        <end position="98"/>
    </location>
</feature>
<dbReference type="Proteomes" id="UP000824130">
    <property type="component" value="Unassembled WGS sequence"/>
</dbReference>
<keyword evidence="4 8" id="KW-0812">Transmembrane</keyword>
<feature type="transmembrane region" description="Helical" evidence="8">
    <location>
        <begin position="268"/>
        <end position="292"/>
    </location>
</feature>
<accession>A0A9D1N6R4</accession>
<keyword evidence="2" id="KW-0813">Transport</keyword>
<feature type="transmembrane region" description="Helical" evidence="8">
    <location>
        <begin position="12"/>
        <end position="31"/>
    </location>
</feature>
<comment type="caution">
    <text evidence="9">The sequence shown here is derived from an EMBL/GenBank/DDBJ whole genome shotgun (WGS) entry which is preliminary data.</text>
</comment>
<evidence type="ECO:0000256" key="6">
    <source>
        <dbReference type="ARBA" id="ARBA00023065"/>
    </source>
</evidence>
<dbReference type="GO" id="GO:0005886">
    <property type="term" value="C:plasma membrane"/>
    <property type="evidence" value="ECO:0007669"/>
    <property type="project" value="UniProtKB-SubCell"/>
</dbReference>
<gene>
    <name evidence="9" type="ORF">IAD25_03470</name>
</gene>
<dbReference type="AlphaFoldDB" id="A0A9D1N6R4"/>
<dbReference type="GO" id="GO:0008324">
    <property type="term" value="F:monoatomic cation transmembrane transporter activity"/>
    <property type="evidence" value="ECO:0007669"/>
    <property type="project" value="InterPro"/>
</dbReference>
<evidence type="ECO:0000256" key="4">
    <source>
        <dbReference type="ARBA" id="ARBA00022692"/>
    </source>
</evidence>
<feature type="transmembrane region" description="Helical" evidence="8">
    <location>
        <begin position="394"/>
        <end position="417"/>
    </location>
</feature>
<dbReference type="EMBL" id="DVOB01000075">
    <property type="protein sequence ID" value="HIU95752.1"/>
    <property type="molecule type" value="Genomic_DNA"/>
</dbReference>
<reference evidence="9" key="2">
    <citation type="journal article" date="2021" name="PeerJ">
        <title>Extensive microbial diversity within the chicken gut microbiome revealed by metagenomics and culture.</title>
        <authorList>
            <person name="Gilroy R."/>
            <person name="Ravi A."/>
            <person name="Getino M."/>
            <person name="Pursley I."/>
            <person name="Horton D.L."/>
            <person name="Alikhan N.F."/>
            <person name="Baker D."/>
            <person name="Gharbi K."/>
            <person name="Hall N."/>
            <person name="Watson M."/>
            <person name="Adriaenssens E.M."/>
            <person name="Foster-Nyarko E."/>
            <person name="Jarju S."/>
            <person name="Secka A."/>
            <person name="Antonio M."/>
            <person name="Oren A."/>
            <person name="Chaudhuri R.R."/>
            <person name="La Ragione R."/>
            <person name="Hildebrand F."/>
            <person name="Pallen M.J."/>
        </authorList>
    </citation>
    <scope>NUCLEOTIDE SEQUENCE</scope>
    <source>
        <strain evidence="9">ChiSjej4B22-8349</strain>
    </source>
</reference>